<dbReference type="SUPFAM" id="SSF81606">
    <property type="entry name" value="PP2C-like"/>
    <property type="match status" value="1"/>
</dbReference>
<protein>
    <submittedName>
        <fullName evidence="3">SpoIIE family protein phosphatase</fullName>
    </submittedName>
</protein>
<keyword evidence="1" id="KW-0378">Hydrolase</keyword>
<dbReference type="Pfam" id="PF01590">
    <property type="entry name" value="GAF"/>
    <property type="match status" value="1"/>
</dbReference>
<gene>
    <name evidence="3" type="ORF">ACEZDJ_01330</name>
</gene>
<sequence>MLSDASSPLAQEILRQMLDGTTAGVAVLDRELRYSYVNPTLALMNGVPSEQHLGRTIGEVVPGIDAREDVLRQVLDDGIPREVTSSGHTRAGSDRERRYWHGAYHRIEDDGQVLGVIGIVLEVTDAREQQRDLEEARARLSMLDRAATVIGTTLDMDTTCEELASFLVPDVADIATVEVIPVDGTTELRPPPPGVLRLRRAAMAVLPRLRERSRAFEAPGQYVDYQPGSAIPRCLASGRPIVENLPNDEALSRSAPDPQRVTRYREAGIHSAMVIPLSARGAPVGTLTMVRSGGSPAFTDQDVVTAQDLAGRAAISLDNARRYTREHHIALQLQRALLSGPSHPHPDLEIATRYLPSGTSALVGGDWFDSVRLSQERTLLVIGDVMGHGVAAAVDMSHYSAMLRVVADEGLPPHEILRRMDALMARVAGERPATCLLALVDSRHGTCTYASAGHLPPAVVDRGNRVRLVDVPPGPPLGTGQGGYASFTRPCVGGDTLLMYTDGLVERRGEDIDRSLQRLTELQLPDDPELDQLLDDLLERLMGYGTDAEDDVAVLAARFTPR</sequence>
<dbReference type="RefSeq" id="WP_269664981.1">
    <property type="nucleotide sequence ID" value="NZ_JBHEZZ010000001.1"/>
</dbReference>
<dbReference type="Gene3D" id="3.30.450.20">
    <property type="entry name" value="PAS domain"/>
    <property type="match status" value="1"/>
</dbReference>
<comment type="caution">
    <text evidence="3">The sequence shown here is derived from an EMBL/GenBank/DDBJ whole genome shotgun (WGS) entry which is preliminary data.</text>
</comment>
<dbReference type="SUPFAM" id="SSF55781">
    <property type="entry name" value="GAF domain-like"/>
    <property type="match status" value="1"/>
</dbReference>
<evidence type="ECO:0000259" key="2">
    <source>
        <dbReference type="PROSITE" id="PS50112"/>
    </source>
</evidence>
<dbReference type="CDD" id="cd00130">
    <property type="entry name" value="PAS"/>
    <property type="match status" value="1"/>
</dbReference>
<dbReference type="EMBL" id="JBHEZZ010000001">
    <property type="protein sequence ID" value="MFC1399931.1"/>
    <property type="molecule type" value="Genomic_DNA"/>
</dbReference>
<evidence type="ECO:0000256" key="1">
    <source>
        <dbReference type="ARBA" id="ARBA00022801"/>
    </source>
</evidence>
<dbReference type="Pfam" id="PF08448">
    <property type="entry name" value="PAS_4"/>
    <property type="match status" value="1"/>
</dbReference>
<dbReference type="InterPro" id="IPR036457">
    <property type="entry name" value="PPM-type-like_dom_sf"/>
</dbReference>
<organism evidence="3 4">
    <name type="scientific">Streptacidiphilus cavernicola</name>
    <dbReference type="NCBI Taxonomy" id="3342716"/>
    <lineage>
        <taxon>Bacteria</taxon>
        <taxon>Bacillati</taxon>
        <taxon>Actinomycetota</taxon>
        <taxon>Actinomycetes</taxon>
        <taxon>Kitasatosporales</taxon>
        <taxon>Streptomycetaceae</taxon>
        <taxon>Streptacidiphilus</taxon>
    </lineage>
</organism>
<dbReference type="PROSITE" id="PS50112">
    <property type="entry name" value="PAS"/>
    <property type="match status" value="1"/>
</dbReference>
<name>A0ABV6UES6_9ACTN</name>
<dbReference type="InterPro" id="IPR000014">
    <property type="entry name" value="PAS"/>
</dbReference>
<dbReference type="SMART" id="SM00331">
    <property type="entry name" value="PP2C_SIG"/>
    <property type="match status" value="1"/>
</dbReference>
<dbReference type="InterPro" id="IPR001932">
    <property type="entry name" value="PPM-type_phosphatase-like_dom"/>
</dbReference>
<dbReference type="SMART" id="SM00065">
    <property type="entry name" value="GAF"/>
    <property type="match status" value="1"/>
</dbReference>
<reference evidence="3 4" key="1">
    <citation type="submission" date="2024-09" db="EMBL/GenBank/DDBJ databases">
        <authorList>
            <person name="Lee S.D."/>
        </authorList>
    </citation>
    <scope>NUCLEOTIDE SEQUENCE [LARGE SCALE GENOMIC DNA]</scope>
    <source>
        <strain evidence="3 4">N1-5</strain>
    </source>
</reference>
<dbReference type="InterPro" id="IPR052016">
    <property type="entry name" value="Bact_Sigma-Reg"/>
</dbReference>
<dbReference type="SMART" id="SM00091">
    <property type="entry name" value="PAS"/>
    <property type="match status" value="1"/>
</dbReference>
<dbReference type="InterPro" id="IPR013656">
    <property type="entry name" value="PAS_4"/>
</dbReference>
<dbReference type="Proteomes" id="UP001592528">
    <property type="component" value="Unassembled WGS sequence"/>
</dbReference>
<dbReference type="SUPFAM" id="SSF55785">
    <property type="entry name" value="PYP-like sensor domain (PAS domain)"/>
    <property type="match status" value="1"/>
</dbReference>
<evidence type="ECO:0000313" key="3">
    <source>
        <dbReference type="EMBL" id="MFC1399931.1"/>
    </source>
</evidence>
<dbReference type="PANTHER" id="PTHR43156">
    <property type="entry name" value="STAGE II SPORULATION PROTEIN E-RELATED"/>
    <property type="match status" value="1"/>
</dbReference>
<dbReference type="NCBIfam" id="TIGR00229">
    <property type="entry name" value="sensory_box"/>
    <property type="match status" value="1"/>
</dbReference>
<evidence type="ECO:0000313" key="4">
    <source>
        <dbReference type="Proteomes" id="UP001592528"/>
    </source>
</evidence>
<dbReference type="Pfam" id="PF07228">
    <property type="entry name" value="SpoIIE"/>
    <property type="match status" value="1"/>
</dbReference>
<accession>A0ABV6UES6</accession>
<keyword evidence="4" id="KW-1185">Reference proteome</keyword>
<dbReference type="InterPro" id="IPR035965">
    <property type="entry name" value="PAS-like_dom_sf"/>
</dbReference>
<proteinExistence type="predicted"/>
<dbReference type="PANTHER" id="PTHR43156:SF2">
    <property type="entry name" value="STAGE II SPORULATION PROTEIN E"/>
    <property type="match status" value="1"/>
</dbReference>
<dbReference type="InterPro" id="IPR029016">
    <property type="entry name" value="GAF-like_dom_sf"/>
</dbReference>
<feature type="domain" description="PAS" evidence="2">
    <location>
        <begin position="10"/>
        <end position="61"/>
    </location>
</feature>
<dbReference type="Gene3D" id="3.30.450.40">
    <property type="match status" value="1"/>
</dbReference>
<dbReference type="Gene3D" id="3.60.40.10">
    <property type="entry name" value="PPM-type phosphatase domain"/>
    <property type="match status" value="1"/>
</dbReference>
<dbReference type="InterPro" id="IPR003018">
    <property type="entry name" value="GAF"/>
</dbReference>